<feature type="region of interest" description="Disordered" evidence="1">
    <location>
        <begin position="168"/>
        <end position="206"/>
    </location>
</feature>
<feature type="domain" description="DUF8039" evidence="2">
    <location>
        <begin position="355"/>
        <end position="447"/>
    </location>
</feature>
<sequence>MQYLEKNKTVSQFSYIENVAARRTHAATTSGITSSWTRRTQNKIPKEVYTITEVDDLGFLMAPAKAVKKFAMICRVLGRRNFTILKDHIDLTTLVTDYVLNPAQPEPFRKYPFISRVVWEEFHTTKSTPESRAKSEAYRRLQAKNVHPHRLGTGGYAGKQHEWVKEDEATAESNTPPVLGDIPTTRARNGARARVKKNSDETLTFPNPEDQAVYQKIVKMTAERQASEEVCSQKREDDSLTKALGSEEHRGRTRGIGFNVPWKFGFPQYAWQYRKHRLSKAQKDARLKEQLRDEIRNELQEEFNSKLLQVEARVEARLRESEPAAATIIETIPTQRCKSCASTGAAAQETPDPNAVDHISGTISCTLVVRVTKDFAIPAAEGLAFKPTPETRVHGGQLLAGHAKVQVDMVKPDWVGYTLPLPPNDEVLTLGAARGTFIQWPKQNIQINITPRPAPSARPAAPPHPPPALVSAPPAVEKGDQEFQLQYDTDFGDDGQEVSSRAHLPPVSTKRKRAASSPPKLGSRKRATGRGGGRGNVEGPLLAPKKLDLGKAPSAPPKEFTLGMPLVGDDALSKMGPAYKELHGYYMERSNARRKHRETSMTGQHDRQPFLGPEAFIGVDFQDLWDLHRVRAVDTNLLKCYSLLTWKHVHRNAPHVALLDPSVINETTMNYDRANMVEYIKDCLWSRQDKDFIMCAYSQHRHWILLVIVPKWSLVYYFNSNIKKEIYDWSTIETVLNDAWDQYVAKGGRHKEGHPTLGHKKDFPIRQQVGDQCGFHVCHNMRSLADKVTLLDLERAWLAKA</sequence>
<dbReference type="EMBL" id="DP000010">
    <property type="protein sequence ID" value="ABA95068.1"/>
    <property type="molecule type" value="Genomic_DNA"/>
</dbReference>
<accession>Q2R0A2</accession>
<protein>
    <submittedName>
        <fullName evidence="3">Transposon protein, putative, CACTA, En/Spm sub-class</fullName>
    </submittedName>
</protein>
<name>Q2R0A2_ORYSJ</name>
<organism evidence="3">
    <name type="scientific">Oryza sativa subsp. japonica</name>
    <name type="common">Rice</name>
    <dbReference type="NCBI Taxonomy" id="39947"/>
    <lineage>
        <taxon>Eukaryota</taxon>
        <taxon>Viridiplantae</taxon>
        <taxon>Streptophyta</taxon>
        <taxon>Embryophyta</taxon>
        <taxon>Tracheophyta</taxon>
        <taxon>Spermatophyta</taxon>
        <taxon>Magnoliopsida</taxon>
        <taxon>Liliopsida</taxon>
        <taxon>Poales</taxon>
        <taxon>Poaceae</taxon>
        <taxon>BOP clade</taxon>
        <taxon>Oryzoideae</taxon>
        <taxon>Oryzeae</taxon>
        <taxon>Oryzinae</taxon>
        <taxon>Oryza</taxon>
        <taxon>Oryza sativa</taxon>
    </lineage>
</organism>
<dbReference type="PANTHER" id="PTHR33018:SF30">
    <property type="entry name" value="OS02G0502850 PROTEIN"/>
    <property type="match status" value="1"/>
</dbReference>
<dbReference type="Pfam" id="PF26133">
    <property type="entry name" value="DUF8039"/>
    <property type="match status" value="1"/>
</dbReference>
<reference evidence="3" key="1">
    <citation type="journal article" date="2005" name="BMC Biol.">
        <title>The sequence of rice chromosomes 11 and 12, rich in disease resistance genes and recent gene duplications.</title>
        <authorList>
            <consortium name="The rice chromosomes 11 and 12 sequencing consortia"/>
        </authorList>
    </citation>
    <scope>NUCLEOTIDE SEQUENCE [LARGE SCALE GENOMIC DNA]</scope>
</reference>
<dbReference type="SUPFAM" id="SSF54001">
    <property type="entry name" value="Cysteine proteinases"/>
    <property type="match status" value="1"/>
</dbReference>
<dbReference type="AlphaFoldDB" id="Q2R0A2"/>
<evidence type="ECO:0000259" key="2">
    <source>
        <dbReference type="Pfam" id="PF26133"/>
    </source>
</evidence>
<feature type="region of interest" description="Disordered" evidence="1">
    <location>
        <begin position="449"/>
        <end position="474"/>
    </location>
</feature>
<evidence type="ECO:0000256" key="1">
    <source>
        <dbReference type="SAM" id="MobiDB-lite"/>
    </source>
</evidence>
<evidence type="ECO:0000313" key="3">
    <source>
        <dbReference type="EMBL" id="ABA95068.1"/>
    </source>
</evidence>
<reference evidence="3" key="3">
    <citation type="submission" date="2006-01" db="EMBL/GenBank/DDBJ databases">
        <authorList>
            <person name="Buell R."/>
        </authorList>
    </citation>
    <scope>NUCLEOTIDE SEQUENCE</scope>
</reference>
<dbReference type="InterPro" id="IPR058352">
    <property type="entry name" value="DUF8039"/>
</dbReference>
<feature type="region of interest" description="Disordered" evidence="1">
    <location>
        <begin position="224"/>
        <end position="248"/>
    </location>
</feature>
<dbReference type="InterPro" id="IPR038765">
    <property type="entry name" value="Papain-like_cys_pep_sf"/>
</dbReference>
<dbReference type="PANTHER" id="PTHR33018">
    <property type="entry name" value="OS10G0338966 PROTEIN-RELATED"/>
    <property type="match status" value="1"/>
</dbReference>
<proteinExistence type="predicted"/>
<reference evidence="3" key="2">
    <citation type="submission" date="2005-04" db="EMBL/GenBank/DDBJ databases">
        <authorList>
            <person name="Buell C.R."/>
            <person name="Wing R.A."/>
            <person name="McCombie W.A."/>
            <person name="Ouyang S."/>
        </authorList>
    </citation>
    <scope>NUCLEOTIDE SEQUENCE</scope>
</reference>
<gene>
    <name evidence="3" type="ordered locus">LOC_Os11g43260</name>
</gene>
<feature type="region of interest" description="Disordered" evidence="1">
    <location>
        <begin position="490"/>
        <end position="547"/>
    </location>
</feature>
<feature type="compositionally biased region" description="Pro residues" evidence="1">
    <location>
        <begin position="452"/>
        <end position="468"/>
    </location>
</feature>
<dbReference type="Gene3D" id="3.40.395.10">
    <property type="entry name" value="Adenoviral Proteinase, Chain A"/>
    <property type="match status" value="1"/>
</dbReference>